<evidence type="ECO:0000313" key="1">
    <source>
        <dbReference type="EMBL" id="TWT93268.1"/>
    </source>
</evidence>
<organism evidence="1 2">
    <name type="scientific">Stieleria varia</name>
    <dbReference type="NCBI Taxonomy" id="2528005"/>
    <lineage>
        <taxon>Bacteria</taxon>
        <taxon>Pseudomonadati</taxon>
        <taxon>Planctomycetota</taxon>
        <taxon>Planctomycetia</taxon>
        <taxon>Pirellulales</taxon>
        <taxon>Pirellulaceae</taxon>
        <taxon>Stieleria</taxon>
    </lineage>
</organism>
<dbReference type="RefSeq" id="WP_146522887.1">
    <property type="nucleotide sequence ID" value="NZ_CP151726.1"/>
</dbReference>
<proteinExistence type="predicted"/>
<dbReference type="OrthoDB" id="9923046at2"/>
<accession>A0A5C6A209</accession>
<keyword evidence="2" id="KW-1185">Reference proteome</keyword>
<dbReference type="AlphaFoldDB" id="A0A5C6A209"/>
<sequence length="234" mass="26457">MQPSIELIESVGCKPRKPTSTKAAQRYFDDMGIASVKPLARFYETCNGGKVKRLGCRFYPLSEAVFTWSAFDFTMDLRFLPFFVSENNESDPVVVGIDGPIRGLVFQMCHDNNSRILAPNIPAFLRSLKSQDDDIYFAIEDNSFVYPKNALTKAEETTFAKLMARTHENQYHDSEASRITELALSMVNDSQLVDLLDPLPREDRNSQFYLKRRLDAIGSKKAKALAKKVSPALK</sequence>
<comment type="caution">
    <text evidence="1">The sequence shown here is derived from an EMBL/GenBank/DDBJ whole genome shotgun (WGS) entry which is preliminary data.</text>
</comment>
<name>A0A5C6A209_9BACT</name>
<gene>
    <name evidence="1" type="ORF">Pla52n_59280</name>
</gene>
<dbReference type="Proteomes" id="UP000320176">
    <property type="component" value="Unassembled WGS sequence"/>
</dbReference>
<evidence type="ECO:0000313" key="2">
    <source>
        <dbReference type="Proteomes" id="UP000320176"/>
    </source>
</evidence>
<reference evidence="1 2" key="1">
    <citation type="submission" date="2019-02" db="EMBL/GenBank/DDBJ databases">
        <title>Deep-cultivation of Planctomycetes and their phenomic and genomic characterization uncovers novel biology.</title>
        <authorList>
            <person name="Wiegand S."/>
            <person name="Jogler M."/>
            <person name="Boedeker C."/>
            <person name="Pinto D."/>
            <person name="Vollmers J."/>
            <person name="Rivas-Marin E."/>
            <person name="Kohn T."/>
            <person name="Peeters S.H."/>
            <person name="Heuer A."/>
            <person name="Rast P."/>
            <person name="Oberbeckmann S."/>
            <person name="Bunk B."/>
            <person name="Jeske O."/>
            <person name="Meyerdierks A."/>
            <person name="Storesund J.E."/>
            <person name="Kallscheuer N."/>
            <person name="Luecker S."/>
            <person name="Lage O.M."/>
            <person name="Pohl T."/>
            <person name="Merkel B.J."/>
            <person name="Hornburger P."/>
            <person name="Mueller R.-W."/>
            <person name="Bruemmer F."/>
            <person name="Labrenz M."/>
            <person name="Spormann A.M."/>
            <person name="Op Den Camp H."/>
            <person name="Overmann J."/>
            <person name="Amann R."/>
            <person name="Jetten M.S.M."/>
            <person name="Mascher T."/>
            <person name="Medema M.H."/>
            <person name="Devos D.P."/>
            <person name="Kaster A.-K."/>
            <person name="Ovreas L."/>
            <person name="Rohde M."/>
            <person name="Galperin M.Y."/>
            <person name="Jogler C."/>
        </authorList>
    </citation>
    <scope>NUCLEOTIDE SEQUENCE [LARGE SCALE GENOMIC DNA]</scope>
    <source>
        <strain evidence="1 2">Pla52n</strain>
    </source>
</reference>
<dbReference type="EMBL" id="SJPN01000009">
    <property type="protein sequence ID" value="TWT93268.1"/>
    <property type="molecule type" value="Genomic_DNA"/>
</dbReference>
<protein>
    <submittedName>
        <fullName evidence="1">Uncharacterized protein</fullName>
    </submittedName>
</protein>